<accession>A0ABV0G8A3</accession>
<dbReference type="NCBIfam" id="TIGR04025">
    <property type="entry name" value="PPOX_FMN_DR2398"/>
    <property type="match status" value="1"/>
</dbReference>
<dbReference type="InterPro" id="IPR024029">
    <property type="entry name" value="Pyridox_Oxase_FMN-dep"/>
</dbReference>
<dbReference type="Proteomes" id="UP001462640">
    <property type="component" value="Unassembled WGS sequence"/>
</dbReference>
<dbReference type="EMBL" id="JBDPZC010000001">
    <property type="protein sequence ID" value="MEO3711278.1"/>
    <property type="molecule type" value="Genomic_DNA"/>
</dbReference>
<keyword evidence="3" id="KW-1185">Reference proteome</keyword>
<dbReference type="InterPro" id="IPR012349">
    <property type="entry name" value="Split_barrel_FMN-bd"/>
</dbReference>
<name>A0ABV0G8A3_9BURK</name>
<dbReference type="RefSeq" id="WP_347604750.1">
    <property type="nucleotide sequence ID" value="NZ_JBDPZC010000001.1"/>
</dbReference>
<dbReference type="SUPFAM" id="SSF50475">
    <property type="entry name" value="FMN-binding split barrel"/>
    <property type="match status" value="1"/>
</dbReference>
<evidence type="ECO:0000259" key="1">
    <source>
        <dbReference type="Pfam" id="PF01243"/>
    </source>
</evidence>
<dbReference type="Gene3D" id="2.30.110.10">
    <property type="entry name" value="Electron Transport, Fmn-binding Protein, Chain A"/>
    <property type="match status" value="1"/>
</dbReference>
<protein>
    <submittedName>
        <fullName evidence="2">Pyridoxamine 5'-phosphate oxidase family protein</fullName>
    </submittedName>
</protein>
<organism evidence="2 3">
    <name type="scientific">Roseateles flavus</name>
    <dbReference type="NCBI Taxonomy" id="3149041"/>
    <lineage>
        <taxon>Bacteria</taxon>
        <taxon>Pseudomonadati</taxon>
        <taxon>Pseudomonadota</taxon>
        <taxon>Betaproteobacteria</taxon>
        <taxon>Burkholderiales</taxon>
        <taxon>Sphaerotilaceae</taxon>
        <taxon>Roseateles</taxon>
    </lineage>
</organism>
<reference evidence="2 3" key="1">
    <citation type="submission" date="2024-05" db="EMBL/GenBank/DDBJ databases">
        <title>Roseateles sp. 2.12 16S ribosomal RNA gene Genome sequencing and assembly.</title>
        <authorList>
            <person name="Woo H."/>
        </authorList>
    </citation>
    <scope>NUCLEOTIDE SEQUENCE [LARGE SCALE GENOMIC DNA]</scope>
    <source>
        <strain evidence="2 3">2.12</strain>
    </source>
</reference>
<dbReference type="PANTHER" id="PTHR42815:SF2">
    <property type="entry name" value="FAD-BINDING, PUTATIVE (AFU_ORTHOLOGUE AFUA_6G07600)-RELATED"/>
    <property type="match status" value="1"/>
</dbReference>
<gene>
    <name evidence="2" type="ORF">ABDJ40_00690</name>
</gene>
<evidence type="ECO:0000313" key="2">
    <source>
        <dbReference type="EMBL" id="MEO3711278.1"/>
    </source>
</evidence>
<dbReference type="InterPro" id="IPR011576">
    <property type="entry name" value="Pyridox_Oxase_N"/>
</dbReference>
<sequence>MMADPIWLDDSHDVRDAATLRAHYERTPTPASIFKECREVHPLYRRYIEAAPFVVLATRGPQGLDTSPRGDAPGFVQVADARTLLLPDRRGNDRIDSLRNILHDPQVALQFLIPGVPEVLRVNGEARISASPALLERFVVDGKRPATVLVITVNLVFFQCARAIKRSRLWDPAVQRDRSELPSPGEILQTLEASFDGRAYDAALQERQARTLY</sequence>
<comment type="caution">
    <text evidence="2">The sequence shown here is derived from an EMBL/GenBank/DDBJ whole genome shotgun (WGS) entry which is preliminary data.</text>
</comment>
<evidence type="ECO:0000313" key="3">
    <source>
        <dbReference type="Proteomes" id="UP001462640"/>
    </source>
</evidence>
<proteinExistence type="predicted"/>
<dbReference type="PANTHER" id="PTHR42815">
    <property type="entry name" value="FAD-BINDING, PUTATIVE (AFU_ORTHOLOGUE AFUA_6G07600)-RELATED"/>
    <property type="match status" value="1"/>
</dbReference>
<dbReference type="Pfam" id="PF01243">
    <property type="entry name" value="PNPOx_N"/>
    <property type="match status" value="1"/>
</dbReference>
<feature type="domain" description="Pyridoxamine 5'-phosphate oxidase N-terminal" evidence="1">
    <location>
        <begin position="44"/>
        <end position="160"/>
    </location>
</feature>